<feature type="compositionally biased region" description="Acidic residues" evidence="1">
    <location>
        <begin position="692"/>
        <end position="701"/>
    </location>
</feature>
<feature type="domain" description="Integrase catalytic" evidence="2">
    <location>
        <begin position="253"/>
        <end position="482"/>
    </location>
</feature>
<dbReference type="PANTHER" id="PTHR35004:SF6">
    <property type="entry name" value="TRANSPOSASE"/>
    <property type="match status" value="1"/>
</dbReference>
<dbReference type="SUPFAM" id="SSF53098">
    <property type="entry name" value="Ribonuclease H-like"/>
    <property type="match status" value="1"/>
</dbReference>
<dbReference type="InterPro" id="IPR036397">
    <property type="entry name" value="RNaseH_sf"/>
</dbReference>
<keyword evidence="4" id="KW-1185">Reference proteome</keyword>
<dbReference type="AlphaFoldDB" id="A0A1S2QF00"/>
<proteinExistence type="predicted"/>
<dbReference type="OrthoDB" id="52928at2"/>
<evidence type="ECO:0000256" key="1">
    <source>
        <dbReference type="SAM" id="MobiDB-lite"/>
    </source>
</evidence>
<reference evidence="3 4" key="1">
    <citation type="submission" date="2016-10" db="EMBL/GenBank/DDBJ databases">
        <title>Genome sequence of Streptomyces sp. MUSC 1.</title>
        <authorList>
            <person name="Lee L.-H."/>
            <person name="Ser H.-L."/>
            <person name="Law J.W.-F."/>
        </authorList>
    </citation>
    <scope>NUCLEOTIDE SEQUENCE [LARGE SCALE GENOMIC DNA]</scope>
    <source>
        <strain evidence="3 4">MUSC 1</strain>
    </source>
</reference>
<dbReference type="GO" id="GO:0015074">
    <property type="term" value="P:DNA integration"/>
    <property type="evidence" value="ECO:0007669"/>
    <property type="project" value="InterPro"/>
</dbReference>
<dbReference type="InterPro" id="IPR001584">
    <property type="entry name" value="Integrase_cat-core"/>
</dbReference>
<dbReference type="InterPro" id="IPR012337">
    <property type="entry name" value="RNaseH-like_sf"/>
</dbReference>
<evidence type="ECO:0000313" key="4">
    <source>
        <dbReference type="Proteomes" id="UP000179642"/>
    </source>
</evidence>
<gene>
    <name evidence="3" type="ORF">BIV23_15225</name>
</gene>
<dbReference type="Gene3D" id="3.30.420.10">
    <property type="entry name" value="Ribonuclease H-like superfamily/Ribonuclease H"/>
    <property type="match status" value="1"/>
</dbReference>
<dbReference type="PROSITE" id="PS50994">
    <property type="entry name" value="INTEGRASE"/>
    <property type="match status" value="1"/>
</dbReference>
<feature type="region of interest" description="Disordered" evidence="1">
    <location>
        <begin position="707"/>
        <end position="726"/>
    </location>
</feature>
<dbReference type="GO" id="GO:0003676">
    <property type="term" value="F:nucleic acid binding"/>
    <property type="evidence" value="ECO:0007669"/>
    <property type="project" value="InterPro"/>
</dbReference>
<evidence type="ECO:0000259" key="2">
    <source>
        <dbReference type="PROSITE" id="PS50994"/>
    </source>
</evidence>
<name>A0A1S2QF00_9ACTN</name>
<dbReference type="PANTHER" id="PTHR35004">
    <property type="entry name" value="TRANSPOSASE RV3428C-RELATED"/>
    <property type="match status" value="1"/>
</dbReference>
<sequence>MRGGVATLRCGLVLQHDGEQLTVVEISGSRILLQNRSGGLRQVDLGWLLSHPTTRMPEAAAEPLPGLGAQFSALGKEEQDALRERYEHLLEVETGYRYGSAELALDGEPRPQYAPDVPKMDRYEAKATELGVSVMTVRRWLMKIKGPEGVAGLLPADRGRSPLGETDPRWIDMCRKVLDEFVEESTPPRHLVIATIEERLAAEFGRGAVKLPKKTTAYALLKELGRGRNAFSGSAKGRRSIANRPPGVYGRLRATRPGEYVLVDTTRLDVYAMEPVTCRWVQCELTVAMDLYTRCITGLRLTPVSTKAADVAAVLYETVRPRTDGERAVLPHHGVPSTVVVDAARLVDVEGEWLLPSVAAETLVFDHGKIYLSQHVQAVCDRLGMSLQPARPYTPTDKAPLERWFRTLREGVLAALPGYKGADVHSRGKDVEEKAFFFLPELEAIIREWIDLVYHRRVHTGLCVPEAPGLEMSPLDMYEHGIQRAGHLRILGRPDLAYDFLEVKWTTIQHYGVEIGTLRYNGPALKGRRHTTSPYGGIHAGQWPIAVDPGDITRIYFQDPESRQWHDLRWEHADALDGPLSREAFQHARRLAARTQRFPDAKRTLIELLQRWGAGLTGSQEERRMALRLSDERLSIMGPDTVGPGAGEDDHEVTVAQLPSVRQLTALAPTKPAGIDHDLAETPVVDGSEVGEGGDDDEDEDLDALLPEHADTVSDDEYYADAWEVS</sequence>
<evidence type="ECO:0000313" key="3">
    <source>
        <dbReference type="EMBL" id="OIK04728.1"/>
    </source>
</evidence>
<comment type="caution">
    <text evidence="3">The sequence shown here is derived from an EMBL/GenBank/DDBJ whole genome shotgun (WGS) entry which is preliminary data.</text>
</comment>
<protein>
    <submittedName>
        <fullName evidence="3">Integrase</fullName>
    </submittedName>
</protein>
<accession>A0A1S2QF00</accession>
<dbReference type="EMBL" id="MLYO01000025">
    <property type="protein sequence ID" value="OIK04728.1"/>
    <property type="molecule type" value="Genomic_DNA"/>
</dbReference>
<dbReference type="Proteomes" id="UP000179642">
    <property type="component" value="Unassembled WGS sequence"/>
</dbReference>
<organism evidence="3 4">
    <name type="scientific">Streptomyces monashensis</name>
    <dbReference type="NCBI Taxonomy" id="1678012"/>
    <lineage>
        <taxon>Bacteria</taxon>
        <taxon>Bacillati</taxon>
        <taxon>Actinomycetota</taxon>
        <taxon>Actinomycetes</taxon>
        <taxon>Kitasatosporales</taxon>
        <taxon>Streptomycetaceae</taxon>
        <taxon>Streptomyces</taxon>
    </lineage>
</organism>
<feature type="region of interest" description="Disordered" evidence="1">
    <location>
        <begin position="672"/>
        <end position="701"/>
    </location>
</feature>